<gene>
    <name evidence="2" type="ORF">NE237_028880</name>
</gene>
<dbReference type="EMBL" id="JAMYWD010000012">
    <property type="protein sequence ID" value="KAJ4952048.1"/>
    <property type="molecule type" value="Genomic_DNA"/>
</dbReference>
<feature type="compositionally biased region" description="Basic and acidic residues" evidence="1">
    <location>
        <begin position="42"/>
        <end position="52"/>
    </location>
</feature>
<proteinExistence type="predicted"/>
<evidence type="ECO:0000313" key="2">
    <source>
        <dbReference type="EMBL" id="KAJ4952048.1"/>
    </source>
</evidence>
<dbReference type="AlphaFoldDB" id="A0A9Q0GQT2"/>
<sequence length="136" mass="15838">MELIVPDEDNGEGGDGHWSNEDVESNNGVDEEDDGDSSTESDGERERERESVQLHGVFLGQAVIERIRISRSPRPTIFSSKEGSRFWILSSHGDEPLRYQTEHLCSLRRHEKRRSHHQEKKNKKKGKEFKIKRVKW</sequence>
<organism evidence="2 3">
    <name type="scientific">Protea cynaroides</name>
    <dbReference type="NCBI Taxonomy" id="273540"/>
    <lineage>
        <taxon>Eukaryota</taxon>
        <taxon>Viridiplantae</taxon>
        <taxon>Streptophyta</taxon>
        <taxon>Embryophyta</taxon>
        <taxon>Tracheophyta</taxon>
        <taxon>Spermatophyta</taxon>
        <taxon>Magnoliopsida</taxon>
        <taxon>Proteales</taxon>
        <taxon>Proteaceae</taxon>
        <taxon>Protea</taxon>
    </lineage>
</organism>
<keyword evidence="3" id="KW-1185">Reference proteome</keyword>
<feature type="region of interest" description="Disordered" evidence="1">
    <location>
        <begin position="109"/>
        <end position="136"/>
    </location>
</feature>
<reference evidence="2" key="1">
    <citation type="journal article" date="2023" name="Plant J.">
        <title>The genome of the king protea, Protea cynaroides.</title>
        <authorList>
            <person name="Chang J."/>
            <person name="Duong T.A."/>
            <person name="Schoeman C."/>
            <person name="Ma X."/>
            <person name="Roodt D."/>
            <person name="Barker N."/>
            <person name="Li Z."/>
            <person name="Van de Peer Y."/>
            <person name="Mizrachi E."/>
        </authorList>
    </citation>
    <scope>NUCLEOTIDE SEQUENCE</scope>
    <source>
        <tissue evidence="2">Young leaves</tissue>
    </source>
</reference>
<comment type="caution">
    <text evidence="2">The sequence shown here is derived from an EMBL/GenBank/DDBJ whole genome shotgun (WGS) entry which is preliminary data.</text>
</comment>
<evidence type="ECO:0000256" key="1">
    <source>
        <dbReference type="SAM" id="MobiDB-lite"/>
    </source>
</evidence>
<evidence type="ECO:0000313" key="3">
    <source>
        <dbReference type="Proteomes" id="UP001141806"/>
    </source>
</evidence>
<feature type="compositionally biased region" description="Acidic residues" evidence="1">
    <location>
        <begin position="1"/>
        <end position="12"/>
    </location>
</feature>
<name>A0A9Q0GQT2_9MAGN</name>
<dbReference type="Proteomes" id="UP001141806">
    <property type="component" value="Unassembled WGS sequence"/>
</dbReference>
<feature type="compositionally biased region" description="Acidic residues" evidence="1">
    <location>
        <begin position="21"/>
        <end position="41"/>
    </location>
</feature>
<protein>
    <submittedName>
        <fullName evidence="2">Uncharacterized protein</fullName>
    </submittedName>
</protein>
<accession>A0A9Q0GQT2</accession>
<feature type="region of interest" description="Disordered" evidence="1">
    <location>
        <begin position="1"/>
        <end position="53"/>
    </location>
</feature>